<evidence type="ECO:0000256" key="1">
    <source>
        <dbReference type="ARBA" id="ARBA00005641"/>
    </source>
</evidence>
<dbReference type="KEGG" id="sind:105165997"/>
<dbReference type="Gene3D" id="3.20.20.80">
    <property type="entry name" value="Glycosidases"/>
    <property type="match status" value="1"/>
</dbReference>
<keyword evidence="2 4" id="KW-0378">Hydrolase</keyword>
<dbReference type="RefSeq" id="XP_011083469.1">
    <property type="nucleotide sequence ID" value="XM_011085167.2"/>
</dbReference>
<feature type="domain" description="DUF7910" evidence="6">
    <location>
        <begin position="88"/>
        <end position="229"/>
    </location>
</feature>
<evidence type="ECO:0000256" key="3">
    <source>
        <dbReference type="ARBA" id="ARBA00023295"/>
    </source>
</evidence>
<dbReference type="SUPFAM" id="SSF51445">
    <property type="entry name" value="(Trans)glycosidases"/>
    <property type="match status" value="1"/>
</dbReference>
<proteinExistence type="inferred from homology"/>
<dbReference type="Gene3D" id="2.80.10.50">
    <property type="match status" value="1"/>
</dbReference>
<dbReference type="GO" id="GO:0007163">
    <property type="term" value="P:establishment or maintenance of cell polarity"/>
    <property type="evidence" value="ECO:0007669"/>
    <property type="project" value="TreeGrafter"/>
</dbReference>
<evidence type="ECO:0000313" key="7">
    <source>
        <dbReference type="Proteomes" id="UP000504604"/>
    </source>
</evidence>
<reference evidence="8" key="1">
    <citation type="submission" date="2025-08" db="UniProtKB">
        <authorList>
            <consortium name="RefSeq"/>
        </authorList>
    </citation>
    <scope>IDENTIFICATION</scope>
</reference>
<protein>
    <submittedName>
        <fullName evidence="8">Glucan 1,3-beta-glucosidase A-like isoform X1</fullName>
    </submittedName>
</protein>
<organism evidence="7 8">
    <name type="scientific">Sesamum indicum</name>
    <name type="common">Oriental sesame</name>
    <name type="synonym">Sesamum orientale</name>
    <dbReference type="NCBI Taxonomy" id="4182"/>
    <lineage>
        <taxon>Eukaryota</taxon>
        <taxon>Viridiplantae</taxon>
        <taxon>Streptophyta</taxon>
        <taxon>Embryophyta</taxon>
        <taxon>Tracheophyta</taxon>
        <taxon>Spermatophyta</taxon>
        <taxon>Magnoliopsida</taxon>
        <taxon>eudicotyledons</taxon>
        <taxon>Gunneridae</taxon>
        <taxon>Pentapetalae</taxon>
        <taxon>asterids</taxon>
        <taxon>lamiids</taxon>
        <taxon>Lamiales</taxon>
        <taxon>Pedaliaceae</taxon>
        <taxon>Sesamum</taxon>
    </lineage>
</organism>
<gene>
    <name evidence="8" type="primary">LOC105165997</name>
</gene>
<dbReference type="CDD" id="cd00257">
    <property type="entry name" value="beta-trefoil_FSCN-like"/>
    <property type="match status" value="1"/>
</dbReference>
<dbReference type="InParanoid" id="A0A6I9TF82"/>
<evidence type="ECO:0000256" key="2">
    <source>
        <dbReference type="ARBA" id="ARBA00022801"/>
    </source>
</evidence>
<evidence type="ECO:0000256" key="4">
    <source>
        <dbReference type="RuleBase" id="RU361153"/>
    </source>
</evidence>
<dbReference type="GO" id="GO:0015629">
    <property type="term" value="C:actin cytoskeleton"/>
    <property type="evidence" value="ECO:0007669"/>
    <property type="project" value="TreeGrafter"/>
</dbReference>
<dbReference type="OrthoDB" id="62120at2759"/>
<dbReference type="InterPro" id="IPR057232">
    <property type="entry name" value="DUF7910"/>
</dbReference>
<evidence type="ECO:0000259" key="5">
    <source>
        <dbReference type="Pfam" id="PF00150"/>
    </source>
</evidence>
<comment type="similarity">
    <text evidence="1 4">Belongs to the glycosyl hydrolase 5 (cellulase A) family.</text>
</comment>
<dbReference type="SUPFAM" id="SSF50405">
    <property type="entry name" value="Actin-crosslinking proteins"/>
    <property type="match status" value="1"/>
</dbReference>
<dbReference type="GO" id="GO:0051017">
    <property type="term" value="P:actin filament bundle assembly"/>
    <property type="evidence" value="ECO:0007669"/>
    <property type="project" value="TreeGrafter"/>
</dbReference>
<dbReference type="GO" id="GO:0004553">
    <property type="term" value="F:hydrolase activity, hydrolyzing O-glycosyl compounds"/>
    <property type="evidence" value="ECO:0007669"/>
    <property type="project" value="InterPro"/>
</dbReference>
<sequence>MGQKRMGISTHQYPSFAFPYKILPNLFVLSTPAQSMKQLVAFGFWSWLFCVAITKSFGQNPPYKAVNLGGWLVVEGWMKPSLFDAIPNKDLLDGTQVQLKSTSLNMYLSAENGGGSDLVANRPTASGWETFRLWRINESTFNFRVYNKDFIGVGSSDQGKRAFARTTEAGEDETFVIVRNNENPLRVRIRCSNGLYLQAVSGDSVRGDYGGSADDWSDQNPSVFQMSIVGTLQGEYQLTNGYGPDKAPSAVKNHWDTYIIADDFRFMSENGLTAVRIPVGWWIMHNPDPPKPFVGGSLQALDNAFTWAEEYKMKVIVDLHAPPASQNGFEHSGSRDGFQEWGASHITQTVAVIEFLAQRYANRPSLGGIQLMNEPFAPAVTFDDLSNYYRAGYDAVRKYSSSAYVILSSRLGAGDDREFLPLAHALSHSVVIDVHYYNMFSDYFSTFSPKDNIDFIYDKRAKALQQVTPADGPLSLVVILFVGDHSTCEKENGRVSGQLKTQRRKTIKGLGRLRWRFTGRPRLDGLTGLTNARRITGVSSG</sequence>
<dbReference type="AlphaFoldDB" id="A0A6I9TF82"/>
<dbReference type="GeneID" id="105165997"/>
<dbReference type="InterPro" id="IPR001547">
    <property type="entry name" value="Glyco_hydro_5"/>
</dbReference>
<dbReference type="PANTHER" id="PTHR10551:SF13">
    <property type="entry name" value="GLUCAN 1,3-BETA-GLUCOSIDASE ARB_04467-RELATED"/>
    <property type="match status" value="1"/>
</dbReference>
<evidence type="ECO:0000259" key="6">
    <source>
        <dbReference type="Pfam" id="PF25490"/>
    </source>
</evidence>
<keyword evidence="7" id="KW-1185">Reference proteome</keyword>
<dbReference type="Pfam" id="PF25490">
    <property type="entry name" value="DUF7910"/>
    <property type="match status" value="1"/>
</dbReference>
<keyword evidence="3 4" id="KW-0326">Glycosidase</keyword>
<accession>A0A6I9TF82</accession>
<dbReference type="InterPro" id="IPR010431">
    <property type="entry name" value="Fascin"/>
</dbReference>
<dbReference type="Pfam" id="PF00150">
    <property type="entry name" value="Cellulase"/>
    <property type="match status" value="1"/>
</dbReference>
<dbReference type="GO" id="GO:0005737">
    <property type="term" value="C:cytoplasm"/>
    <property type="evidence" value="ECO:0007669"/>
    <property type="project" value="TreeGrafter"/>
</dbReference>
<dbReference type="PANTHER" id="PTHR10551">
    <property type="entry name" value="FASCIN"/>
    <property type="match status" value="1"/>
</dbReference>
<name>A0A6I9TF82_SESIN</name>
<dbReference type="Proteomes" id="UP000504604">
    <property type="component" value="Linkage group LG7"/>
</dbReference>
<dbReference type="GO" id="GO:0051015">
    <property type="term" value="F:actin filament binding"/>
    <property type="evidence" value="ECO:0007669"/>
    <property type="project" value="InterPro"/>
</dbReference>
<dbReference type="GO" id="GO:0016477">
    <property type="term" value="P:cell migration"/>
    <property type="evidence" value="ECO:0007669"/>
    <property type="project" value="TreeGrafter"/>
</dbReference>
<dbReference type="InterPro" id="IPR017853">
    <property type="entry name" value="GH"/>
</dbReference>
<evidence type="ECO:0000313" key="8">
    <source>
        <dbReference type="RefSeq" id="XP_011083469.1"/>
    </source>
</evidence>
<feature type="domain" description="Glycoside hydrolase family 5" evidence="5">
    <location>
        <begin position="250"/>
        <end position="446"/>
    </location>
</feature>
<dbReference type="GO" id="GO:0000272">
    <property type="term" value="P:polysaccharide catabolic process"/>
    <property type="evidence" value="ECO:0007669"/>
    <property type="project" value="InterPro"/>
</dbReference>
<dbReference type="InterPro" id="IPR008999">
    <property type="entry name" value="Actin-crosslinking"/>
</dbReference>